<comment type="function">
    <text evidence="7">Part of a heterotetrameric complex that catalyzes the two-step biosynthesis of anthranilate, an intermediate in the biosynthesis of L-tryptophan. In the first step, the glutamine-binding beta subunit (TrpG) of anthranilate synthase (AS) provides the glutamine amidotransferase activity which generates ammonia as a substrate that, along with chorismate, is used in the second step, catalyzed by the large alpha subunit of AS (TrpE) to produce anthranilate. In the absence of TrpG, TrpE can synthesize anthranilate directly from chorismate and high concentrations of ammonia.</text>
</comment>
<dbReference type="GO" id="GO:0000162">
    <property type="term" value="P:L-tryptophan biosynthetic process"/>
    <property type="evidence" value="ECO:0007669"/>
    <property type="project" value="TreeGrafter"/>
</dbReference>
<dbReference type="KEGG" id="hms:HMU04110"/>
<keyword evidence="12" id="KW-1185">Reference proteome</keyword>
<evidence type="ECO:0000313" key="11">
    <source>
        <dbReference type="EMBL" id="CBG39673.1"/>
    </source>
</evidence>
<organism evidence="11 12">
    <name type="scientific">Helicobacter mustelae (strain ATCC 43772 / CCUG 25715 / CIP 103759 / LMG 18044 / NCTC 12198 / R85-136P)</name>
    <name type="common">Campylobacter mustelae</name>
    <dbReference type="NCBI Taxonomy" id="679897"/>
    <lineage>
        <taxon>Bacteria</taxon>
        <taxon>Pseudomonadati</taxon>
        <taxon>Campylobacterota</taxon>
        <taxon>Epsilonproteobacteria</taxon>
        <taxon>Campylobacterales</taxon>
        <taxon>Helicobacteraceae</taxon>
        <taxon>Helicobacter</taxon>
    </lineage>
</organism>
<evidence type="ECO:0000256" key="1">
    <source>
        <dbReference type="ARBA" id="ARBA00001946"/>
    </source>
</evidence>
<dbReference type="HOGENOM" id="CLU_006493_9_2_7"/>
<dbReference type="GO" id="GO:0046872">
    <property type="term" value="F:metal ion binding"/>
    <property type="evidence" value="ECO:0007669"/>
    <property type="project" value="UniProtKB-KW"/>
</dbReference>
<dbReference type="PANTHER" id="PTHR11236">
    <property type="entry name" value="AMINOBENZOATE/ANTHRANILATE SYNTHASE"/>
    <property type="match status" value="1"/>
</dbReference>
<dbReference type="Pfam" id="PF04715">
    <property type="entry name" value="Anth_synt_I_N"/>
    <property type="match status" value="1"/>
</dbReference>
<dbReference type="PRINTS" id="PR00095">
    <property type="entry name" value="ANTSNTHASEI"/>
</dbReference>
<keyword evidence="6 11" id="KW-0456">Lyase</keyword>
<feature type="domain" description="Anthranilate synthase component I N-terminal" evidence="10">
    <location>
        <begin position="72"/>
        <end position="209"/>
    </location>
</feature>
<comment type="cofactor">
    <cofactor evidence="1">
        <name>Mg(2+)</name>
        <dbReference type="ChEBI" id="CHEBI:18420"/>
    </cofactor>
</comment>
<dbReference type="STRING" id="679897.HMU04110"/>
<dbReference type="AlphaFoldDB" id="D3UGQ2"/>
<evidence type="ECO:0000256" key="6">
    <source>
        <dbReference type="ARBA" id="ARBA00023239"/>
    </source>
</evidence>
<feature type="domain" description="Chorismate-utilising enzyme C-terminal" evidence="9">
    <location>
        <begin position="258"/>
        <end position="511"/>
    </location>
</feature>
<protein>
    <recommendedName>
        <fullName evidence="3">Anthranilate synthase component 1</fullName>
    </recommendedName>
</protein>
<evidence type="ECO:0000259" key="9">
    <source>
        <dbReference type="Pfam" id="PF00425"/>
    </source>
</evidence>
<dbReference type="InterPro" id="IPR015890">
    <property type="entry name" value="Chorismate_C"/>
</dbReference>
<evidence type="ECO:0000256" key="7">
    <source>
        <dbReference type="ARBA" id="ARBA00025634"/>
    </source>
</evidence>
<dbReference type="SUPFAM" id="SSF56322">
    <property type="entry name" value="ADC synthase"/>
    <property type="match status" value="1"/>
</dbReference>
<comment type="catalytic activity">
    <reaction evidence="8">
        <text>chorismate + L-glutamine = anthranilate + pyruvate + L-glutamate + H(+)</text>
        <dbReference type="Rhea" id="RHEA:21732"/>
        <dbReference type="ChEBI" id="CHEBI:15361"/>
        <dbReference type="ChEBI" id="CHEBI:15378"/>
        <dbReference type="ChEBI" id="CHEBI:16567"/>
        <dbReference type="ChEBI" id="CHEBI:29748"/>
        <dbReference type="ChEBI" id="CHEBI:29985"/>
        <dbReference type="ChEBI" id="CHEBI:58359"/>
        <dbReference type="EC" id="4.1.3.27"/>
    </reaction>
</comment>
<dbReference type="EMBL" id="FN555004">
    <property type="protein sequence ID" value="CBG39673.1"/>
    <property type="molecule type" value="Genomic_DNA"/>
</dbReference>
<evidence type="ECO:0000256" key="8">
    <source>
        <dbReference type="ARBA" id="ARBA00047683"/>
    </source>
</evidence>
<gene>
    <name evidence="11" type="primary">trpE</name>
    <name evidence="11" type="ordered locus">HMU04110</name>
</gene>
<accession>D3UGQ2</accession>
<keyword evidence="4" id="KW-0479">Metal-binding</keyword>
<keyword evidence="5" id="KW-0460">Magnesium</keyword>
<dbReference type="eggNOG" id="COG0147">
    <property type="taxonomic scope" value="Bacteria"/>
</dbReference>
<evidence type="ECO:0000256" key="2">
    <source>
        <dbReference type="ARBA" id="ARBA00011575"/>
    </source>
</evidence>
<dbReference type="PANTHER" id="PTHR11236:SF48">
    <property type="entry name" value="ISOCHORISMATE SYNTHASE MENF"/>
    <property type="match status" value="1"/>
</dbReference>
<evidence type="ECO:0000256" key="5">
    <source>
        <dbReference type="ARBA" id="ARBA00022842"/>
    </source>
</evidence>
<dbReference type="Proteomes" id="UP000001522">
    <property type="component" value="Chromosome"/>
</dbReference>
<dbReference type="InterPro" id="IPR006805">
    <property type="entry name" value="Anth_synth_I_N"/>
</dbReference>
<reference evidence="11 12" key="1">
    <citation type="journal article" date="2010" name="BMC Genomics">
        <title>Comparative genomics and proteomics of Helicobacter mustelae, an ulcerogenic and carcinogenic gastric pathogen.</title>
        <authorList>
            <person name="O'Toole P.W."/>
            <person name="Snelling W.J."/>
            <person name="Canchaya C."/>
            <person name="Forde B.M."/>
            <person name="Hardie K.R."/>
            <person name="Josenhans C."/>
            <person name="Graham R.L.J."/>
            <person name="McMullan G."/>
            <person name="Parkhill J."/>
            <person name="Belda E."/>
            <person name="Bentley S.D."/>
        </authorList>
    </citation>
    <scope>NUCLEOTIDE SEQUENCE [LARGE SCALE GENOMIC DNA]</scope>
    <source>
        <strain evidence="12">ATCC 43772 / LMG 18044 / NCTC 12198 / 12198</strain>
    </source>
</reference>
<dbReference type="InterPro" id="IPR019999">
    <property type="entry name" value="Anth_synth_I-like"/>
</dbReference>
<name>D3UGQ2_HELM1</name>
<comment type="subunit">
    <text evidence="2">Heterotetramer consisting of two non-identical subunits: a beta subunit (TrpG) and a large alpha subunit (TrpE).</text>
</comment>
<dbReference type="Gene3D" id="3.60.120.10">
    <property type="entry name" value="Anthranilate synthase"/>
    <property type="match status" value="1"/>
</dbReference>
<dbReference type="GO" id="GO:0004049">
    <property type="term" value="F:anthranilate synthase activity"/>
    <property type="evidence" value="ECO:0007669"/>
    <property type="project" value="UniProtKB-EC"/>
</dbReference>
<dbReference type="Pfam" id="PF00425">
    <property type="entry name" value="Chorismate_bind"/>
    <property type="match status" value="1"/>
</dbReference>
<proteinExistence type="predicted"/>
<evidence type="ECO:0000313" key="12">
    <source>
        <dbReference type="Proteomes" id="UP000001522"/>
    </source>
</evidence>
<evidence type="ECO:0000259" key="10">
    <source>
        <dbReference type="Pfam" id="PF04715"/>
    </source>
</evidence>
<sequence length="525" mass="59878">MFYLVVFFLPCCYLNSLFYKNLSLFYYTFHDFTDCKIPKLHTKESKRFFMFFDFHLKTQGQIQIQKIPSHSLTPIMILQDLKAKALLESAYQETGKGRYSLMLLSPAFCLIKENDAYFLLENQTKTSLSAMDPSKDFLDWVEFFGSLSPEAKTQDFPLPMRGIGYLGFEFFQEIEGIKNHKKKSMQTYECAFLFGRDFLIFDHLHDCAYLVSINYAKEKSPLDLLKRIKKLEEKIKNLSPKDLEQDFHPSKILSPSPKEDFLEMVEKIKKEITAGNLLQCVASTSMQIQSALPPIDAYKRLRQNNPSPYMFYFDFGGFQLFGTSPEMMIKIHQQKILIAPIAGTRKRGKNTAQDLALEAELKNDEKENAEHLMLLDLARNDIGKVAKIGSVEVTKFKNIERYSQVMHIVSQVEGDFDGSYSHKDAIFATFPAGTVSGAPKIQAIKTLYALEPHQRGIYGGLIGYFDGNGNFDSAITIRTAVYQNGIYHLQAGAGIVQDSRGELEFLETQNKMRALTSAILQEKGE</sequence>
<dbReference type="InterPro" id="IPR005801">
    <property type="entry name" value="ADC_synthase"/>
</dbReference>
<evidence type="ECO:0000256" key="3">
    <source>
        <dbReference type="ARBA" id="ARBA00020653"/>
    </source>
</evidence>
<evidence type="ECO:0000256" key="4">
    <source>
        <dbReference type="ARBA" id="ARBA00022723"/>
    </source>
</evidence>